<dbReference type="STRING" id="3880.G7KMP2"/>
<dbReference type="EMBL" id="CM001222">
    <property type="protein sequence ID" value="AES74932.2"/>
    <property type="molecule type" value="Genomic_DNA"/>
</dbReference>
<reference evidence="2" key="3">
    <citation type="submission" date="2015-04" db="UniProtKB">
        <authorList>
            <consortium name="EnsemblPlants"/>
        </authorList>
    </citation>
    <scope>IDENTIFICATION</scope>
    <source>
        <strain evidence="2">cv. Jemalong A17</strain>
    </source>
</reference>
<dbReference type="AlphaFoldDB" id="G7KMP2"/>
<gene>
    <name evidence="1" type="ordered locus">MTR_6g015000</name>
</gene>
<reference evidence="1 3" key="1">
    <citation type="journal article" date="2011" name="Nature">
        <title>The Medicago genome provides insight into the evolution of rhizobial symbioses.</title>
        <authorList>
            <person name="Young N.D."/>
            <person name="Debelle F."/>
            <person name="Oldroyd G.E."/>
            <person name="Geurts R."/>
            <person name="Cannon S.B."/>
            <person name="Udvardi M.K."/>
            <person name="Benedito V.A."/>
            <person name="Mayer K.F."/>
            <person name="Gouzy J."/>
            <person name="Schoof H."/>
            <person name="Van de Peer Y."/>
            <person name="Proost S."/>
            <person name="Cook D.R."/>
            <person name="Meyers B.C."/>
            <person name="Spannagl M."/>
            <person name="Cheung F."/>
            <person name="De Mita S."/>
            <person name="Krishnakumar V."/>
            <person name="Gundlach H."/>
            <person name="Zhou S."/>
            <person name="Mudge J."/>
            <person name="Bharti A.K."/>
            <person name="Murray J.D."/>
            <person name="Naoumkina M.A."/>
            <person name="Rosen B."/>
            <person name="Silverstein K.A."/>
            <person name="Tang H."/>
            <person name="Rombauts S."/>
            <person name="Zhao P.X."/>
            <person name="Zhou P."/>
            <person name="Barbe V."/>
            <person name="Bardou P."/>
            <person name="Bechner M."/>
            <person name="Bellec A."/>
            <person name="Berger A."/>
            <person name="Berges H."/>
            <person name="Bidwell S."/>
            <person name="Bisseling T."/>
            <person name="Choisne N."/>
            <person name="Couloux A."/>
            <person name="Denny R."/>
            <person name="Deshpande S."/>
            <person name="Dai X."/>
            <person name="Doyle J.J."/>
            <person name="Dudez A.M."/>
            <person name="Farmer A.D."/>
            <person name="Fouteau S."/>
            <person name="Franken C."/>
            <person name="Gibelin C."/>
            <person name="Gish J."/>
            <person name="Goldstein S."/>
            <person name="Gonzalez A.J."/>
            <person name="Green P.J."/>
            <person name="Hallab A."/>
            <person name="Hartog M."/>
            <person name="Hua A."/>
            <person name="Humphray S.J."/>
            <person name="Jeong D.H."/>
            <person name="Jing Y."/>
            <person name="Jocker A."/>
            <person name="Kenton S.M."/>
            <person name="Kim D.J."/>
            <person name="Klee K."/>
            <person name="Lai H."/>
            <person name="Lang C."/>
            <person name="Lin S."/>
            <person name="Macmil S.L."/>
            <person name="Magdelenat G."/>
            <person name="Matthews L."/>
            <person name="McCorrison J."/>
            <person name="Monaghan E.L."/>
            <person name="Mun J.H."/>
            <person name="Najar F.Z."/>
            <person name="Nicholson C."/>
            <person name="Noirot C."/>
            <person name="O'Bleness M."/>
            <person name="Paule C.R."/>
            <person name="Poulain J."/>
            <person name="Prion F."/>
            <person name="Qin B."/>
            <person name="Qu C."/>
            <person name="Retzel E.F."/>
            <person name="Riddle C."/>
            <person name="Sallet E."/>
            <person name="Samain S."/>
            <person name="Samson N."/>
            <person name="Sanders I."/>
            <person name="Saurat O."/>
            <person name="Scarpelli C."/>
            <person name="Schiex T."/>
            <person name="Segurens B."/>
            <person name="Severin A.J."/>
            <person name="Sherrier D.J."/>
            <person name="Shi R."/>
            <person name="Sims S."/>
            <person name="Singer S.R."/>
            <person name="Sinharoy S."/>
            <person name="Sterck L."/>
            <person name="Viollet A."/>
            <person name="Wang B.B."/>
            <person name="Wang K."/>
            <person name="Wang M."/>
            <person name="Wang X."/>
            <person name="Warfsmann J."/>
            <person name="Weissenbach J."/>
            <person name="White D.D."/>
            <person name="White J.D."/>
            <person name="Wiley G.B."/>
            <person name="Wincker P."/>
            <person name="Xing Y."/>
            <person name="Yang L."/>
            <person name="Yao Z."/>
            <person name="Ying F."/>
            <person name="Zhai J."/>
            <person name="Zhou L."/>
            <person name="Zuber A."/>
            <person name="Denarie J."/>
            <person name="Dixon R.A."/>
            <person name="May G.D."/>
            <person name="Schwartz D.C."/>
            <person name="Rogers J."/>
            <person name="Quetier F."/>
            <person name="Town C.D."/>
            <person name="Roe B.A."/>
        </authorList>
    </citation>
    <scope>NUCLEOTIDE SEQUENCE [LARGE SCALE GENOMIC DNA]</scope>
    <source>
        <strain evidence="1">A17</strain>
        <strain evidence="2 3">cv. Jemalong A17</strain>
    </source>
</reference>
<accession>G7KMP2</accession>
<protein>
    <submittedName>
        <fullName evidence="1">UDP-glucose 6-dehydrogenase</fullName>
    </submittedName>
</protein>
<evidence type="ECO:0000313" key="3">
    <source>
        <dbReference type="Proteomes" id="UP000002051"/>
    </source>
</evidence>
<accession>A0A0C3VU84</accession>
<dbReference type="Proteomes" id="UP000002051">
    <property type="component" value="Chromosome 6"/>
</dbReference>
<evidence type="ECO:0000313" key="2">
    <source>
        <dbReference type="EnsemblPlants" id="AES74932"/>
    </source>
</evidence>
<dbReference type="PaxDb" id="3880-AES74932"/>
<dbReference type="Gene3D" id="3.40.50.720">
    <property type="entry name" value="NAD(P)-binding Rossmann-like Domain"/>
    <property type="match status" value="1"/>
</dbReference>
<name>G7KMP2_MEDTR</name>
<keyword evidence="3" id="KW-1185">Reference proteome</keyword>
<proteinExistence type="predicted"/>
<dbReference type="EnsemblPlants" id="AES74932">
    <property type="protein sequence ID" value="AES74932"/>
    <property type="gene ID" value="MTR_6g015000"/>
</dbReference>
<reference evidence="1 3" key="2">
    <citation type="journal article" date="2014" name="BMC Genomics">
        <title>An improved genome release (version Mt4.0) for the model legume Medicago truncatula.</title>
        <authorList>
            <person name="Tang H."/>
            <person name="Krishnakumar V."/>
            <person name="Bidwell S."/>
            <person name="Rosen B."/>
            <person name="Chan A."/>
            <person name="Zhou S."/>
            <person name="Gentzbittel L."/>
            <person name="Childs K.L."/>
            <person name="Yandell M."/>
            <person name="Gundlach H."/>
            <person name="Mayer K.F."/>
            <person name="Schwartz D.C."/>
            <person name="Town C.D."/>
        </authorList>
    </citation>
    <scope>GENOME REANNOTATION</scope>
    <source>
        <strain evidence="2 3">cv. Jemalong A17</strain>
    </source>
</reference>
<sequence>MVRKGKMVSICCIGARYVEGQHCVVSLSTLTITCALGERDSDDQKVQDLSNPEFLADGTATKDLLNPD</sequence>
<dbReference type="HOGENOM" id="CLU_2797816_0_0_1"/>
<evidence type="ECO:0000313" key="1">
    <source>
        <dbReference type="EMBL" id="AES74932.2"/>
    </source>
</evidence>
<organism evidence="1 3">
    <name type="scientific">Medicago truncatula</name>
    <name type="common">Barrel medic</name>
    <name type="synonym">Medicago tribuloides</name>
    <dbReference type="NCBI Taxonomy" id="3880"/>
    <lineage>
        <taxon>Eukaryota</taxon>
        <taxon>Viridiplantae</taxon>
        <taxon>Streptophyta</taxon>
        <taxon>Embryophyta</taxon>
        <taxon>Tracheophyta</taxon>
        <taxon>Spermatophyta</taxon>
        <taxon>Magnoliopsida</taxon>
        <taxon>eudicotyledons</taxon>
        <taxon>Gunneridae</taxon>
        <taxon>Pentapetalae</taxon>
        <taxon>rosids</taxon>
        <taxon>fabids</taxon>
        <taxon>Fabales</taxon>
        <taxon>Fabaceae</taxon>
        <taxon>Papilionoideae</taxon>
        <taxon>50 kb inversion clade</taxon>
        <taxon>NPAAA clade</taxon>
        <taxon>Hologalegina</taxon>
        <taxon>IRL clade</taxon>
        <taxon>Trifolieae</taxon>
        <taxon>Medicago</taxon>
    </lineage>
</organism>